<dbReference type="Gene3D" id="1.10.101.10">
    <property type="entry name" value="PGBD-like superfamily/PGBD"/>
    <property type="match status" value="1"/>
</dbReference>
<dbReference type="InterPro" id="IPR036366">
    <property type="entry name" value="PGBDSf"/>
</dbReference>
<dbReference type="InterPro" id="IPR003593">
    <property type="entry name" value="AAA+_ATPase"/>
</dbReference>
<protein>
    <submittedName>
        <fullName evidence="2">AAA family ATPase</fullName>
    </submittedName>
</protein>
<evidence type="ECO:0000259" key="1">
    <source>
        <dbReference type="SMART" id="SM00382"/>
    </source>
</evidence>
<dbReference type="InterPro" id="IPR002477">
    <property type="entry name" value="Peptidoglycan-bd-like"/>
</dbReference>
<dbReference type="InterPro" id="IPR036365">
    <property type="entry name" value="PGBD-like_sf"/>
</dbReference>
<dbReference type="SMART" id="SM00382">
    <property type="entry name" value="AAA"/>
    <property type="match status" value="1"/>
</dbReference>
<dbReference type="PANTHER" id="PTHR35894:SF1">
    <property type="entry name" value="PHOSPHORIBULOKINASE _ URIDINE KINASE FAMILY"/>
    <property type="match status" value="1"/>
</dbReference>
<gene>
    <name evidence="2" type="ORF">JM946_06390</name>
</gene>
<sequence length="549" mass="59862">MYTSFFGLGEKPFAITPDPRYLFMSERHAEALAHLLYGITEAGGFIQLTGEVGTGKTTIVRSLLERMPGHADVAVILNPQLTPVEFVLTICEELGIFMRDEDATSIKDLVDLLNRRLLEAHAKGRRIVVIVDEAQNLTPATLEQVRLLTNLETASQKLLQIILIGQPELREVLDRVELRQLAQRITGRYHLAPLSRNETAAYVNHRLKVAGANGEIFSNAALREVHRLSGGIPRIINVICDRALLGAFTQEQPRIGPGMIREAAGEVYGRSFSPPWMKLLAGSAGSVAVLGLALGVWQLTRNVELEAPSVAEAASAEPAPVQVAQVTPPVVQLPVVSRPQDVAQVLLEKRGMTNTESAFGQLFALWGGKFMPKGGRPCDQAKKQGLSCVYQEGSWAELRTLNRPAILTLFDDEGNAHQVVVSGLVGDTAKINLPDETEMVSISSVSRLWSGEYLVLWRPQVKASTLSAGMRGDGVRWLRTQLNTVAGKEDVEPASDYFDEDLVKMVEDFQRQYRLNVDGIAGVQTQIVLDALGNTPGSPLLVAAARGTS</sequence>
<accession>A0ABS1WTR4</accession>
<dbReference type="EMBL" id="JAEVLS010000001">
    <property type="protein sequence ID" value="MBM0104365.1"/>
    <property type="molecule type" value="Genomic_DNA"/>
</dbReference>
<dbReference type="PANTHER" id="PTHR35894">
    <property type="entry name" value="GENERAL SECRETION PATHWAY PROTEIN A-RELATED"/>
    <property type="match status" value="1"/>
</dbReference>
<dbReference type="Proteomes" id="UP000661077">
    <property type="component" value="Unassembled WGS sequence"/>
</dbReference>
<evidence type="ECO:0000313" key="3">
    <source>
        <dbReference type="Proteomes" id="UP000661077"/>
    </source>
</evidence>
<feature type="domain" description="AAA+ ATPase" evidence="1">
    <location>
        <begin position="42"/>
        <end position="186"/>
    </location>
</feature>
<keyword evidence="3" id="KW-1185">Reference proteome</keyword>
<proteinExistence type="predicted"/>
<dbReference type="InterPro" id="IPR049945">
    <property type="entry name" value="AAA_22"/>
</dbReference>
<evidence type="ECO:0000313" key="2">
    <source>
        <dbReference type="EMBL" id="MBM0104365.1"/>
    </source>
</evidence>
<dbReference type="SUPFAM" id="SSF47090">
    <property type="entry name" value="PGBD-like"/>
    <property type="match status" value="1"/>
</dbReference>
<dbReference type="Pfam" id="PF13401">
    <property type="entry name" value="AAA_22"/>
    <property type="match status" value="1"/>
</dbReference>
<name>A0ABS1WTR4_9GAMM</name>
<dbReference type="InterPro" id="IPR052026">
    <property type="entry name" value="ExeA_AAA_ATPase_DNA-bind"/>
</dbReference>
<dbReference type="Pfam" id="PF01471">
    <property type="entry name" value="PG_binding_1"/>
    <property type="match status" value="1"/>
</dbReference>
<dbReference type="SUPFAM" id="SSF52540">
    <property type="entry name" value="P-loop containing nucleoside triphosphate hydrolases"/>
    <property type="match status" value="1"/>
</dbReference>
<dbReference type="Gene3D" id="3.90.70.10">
    <property type="entry name" value="Cysteine proteinases"/>
    <property type="match status" value="1"/>
</dbReference>
<dbReference type="InterPro" id="IPR027417">
    <property type="entry name" value="P-loop_NTPase"/>
</dbReference>
<dbReference type="Gene3D" id="3.40.50.300">
    <property type="entry name" value="P-loop containing nucleotide triphosphate hydrolases"/>
    <property type="match status" value="1"/>
</dbReference>
<dbReference type="RefSeq" id="WP_203166317.1">
    <property type="nucleotide sequence ID" value="NZ_JAEVLS010000001.1"/>
</dbReference>
<reference evidence="2 3" key="1">
    <citation type="journal article" date="2021" name="Int. J. Syst. Evol. Microbiol.">
        <title>Steroidobacter gossypii sp. nov., isolated from soil of cotton cropping field.</title>
        <authorList>
            <person name="Huang R."/>
            <person name="Yang S."/>
            <person name="Zhen C."/>
            <person name="Liu W."/>
        </authorList>
    </citation>
    <scope>NUCLEOTIDE SEQUENCE [LARGE SCALE GENOMIC DNA]</scope>
    <source>
        <strain evidence="2 3">S1-65</strain>
    </source>
</reference>
<comment type="caution">
    <text evidence="2">The sequence shown here is derived from an EMBL/GenBank/DDBJ whole genome shotgun (WGS) entry which is preliminary data.</text>
</comment>
<organism evidence="2 3">
    <name type="scientific">Steroidobacter gossypii</name>
    <dbReference type="NCBI Taxonomy" id="2805490"/>
    <lineage>
        <taxon>Bacteria</taxon>
        <taxon>Pseudomonadati</taxon>
        <taxon>Pseudomonadota</taxon>
        <taxon>Gammaproteobacteria</taxon>
        <taxon>Steroidobacterales</taxon>
        <taxon>Steroidobacteraceae</taxon>
        <taxon>Steroidobacter</taxon>
    </lineage>
</organism>